<feature type="transmembrane region" description="Helical" evidence="10">
    <location>
        <begin position="12"/>
        <end position="34"/>
    </location>
</feature>
<accession>A0ABY7APS7</accession>
<feature type="transmembrane region" description="Helical" evidence="10">
    <location>
        <begin position="126"/>
        <end position="146"/>
    </location>
</feature>
<feature type="transmembrane region" description="Helical" evidence="10">
    <location>
        <begin position="416"/>
        <end position="441"/>
    </location>
</feature>
<dbReference type="InterPro" id="IPR048279">
    <property type="entry name" value="MdtK-like"/>
</dbReference>
<keyword evidence="4" id="KW-1003">Cell membrane</keyword>
<evidence type="ECO:0000256" key="3">
    <source>
        <dbReference type="ARBA" id="ARBA00022449"/>
    </source>
</evidence>
<evidence type="ECO:0000256" key="8">
    <source>
        <dbReference type="ARBA" id="ARBA00023136"/>
    </source>
</evidence>
<evidence type="ECO:0000256" key="6">
    <source>
        <dbReference type="ARBA" id="ARBA00022989"/>
    </source>
</evidence>
<dbReference type="InterPro" id="IPR002528">
    <property type="entry name" value="MATE_fam"/>
</dbReference>
<evidence type="ECO:0000256" key="9">
    <source>
        <dbReference type="ARBA" id="ARBA00031636"/>
    </source>
</evidence>
<keyword evidence="7" id="KW-0406">Ion transport</keyword>
<feature type="transmembrane region" description="Helical" evidence="10">
    <location>
        <begin position="54"/>
        <end position="73"/>
    </location>
</feature>
<sequence length="450" mass="49716">MLQFIRPIFKLAWPIFITQSIQTLMVTVDLLMSAQVSEADMAAVGTSLSIWHPAYFFCMGVIMVLAPVLSHAYGESNYKKLGQYFNQGLWLAIITCVFTLFILAFSKDFLAILNLEPKLQSIGSEYLFYLSFGLPFVCLISCFRFLNEAVGQTKPLMILSVLAMLLNIPLNWIFIYGFLDIIPAFGGAGCGIATSISTGLLLLGFICVTFIRPLTKQALSEFRLSWPVFSELSYLIKIGIPIGFTIFMELALFGAVALAIATHGTYPAAAHQIALNVTTNFYMVPLSLGMATTVLIGQKLGQKQTIQAKKVAQSGMVMCIAFALFSCTTIMLSRSWVIPLFSDSLPVFTIAMSLLFWAALFQMSDGIQTIIAASLRGYADTQKPMLLVLLSYWLIGFPMGYILAETNLIISAMGVSAYWIGLLISLSMSAILLTIRLLYFWRKPCAQLNQ</sequence>
<dbReference type="PIRSF" id="PIRSF006603">
    <property type="entry name" value="DinF"/>
    <property type="match status" value="1"/>
</dbReference>
<feature type="transmembrane region" description="Helical" evidence="10">
    <location>
        <begin position="85"/>
        <end position="106"/>
    </location>
</feature>
<protein>
    <recommendedName>
        <fullName evidence="9">Multidrug-efflux transporter</fullName>
    </recommendedName>
</protein>
<name>A0ABY7APS7_9ALTE</name>
<dbReference type="CDD" id="cd13131">
    <property type="entry name" value="MATE_NorM_like"/>
    <property type="match status" value="1"/>
</dbReference>
<keyword evidence="8 10" id="KW-0472">Membrane</keyword>
<dbReference type="Proteomes" id="UP001163726">
    <property type="component" value="Chromosome"/>
</dbReference>
<evidence type="ECO:0000256" key="4">
    <source>
        <dbReference type="ARBA" id="ARBA00022475"/>
    </source>
</evidence>
<dbReference type="InterPro" id="IPR050222">
    <property type="entry name" value="MATE_MdtK"/>
</dbReference>
<organism evidence="11 12">
    <name type="scientific">Catenovulum adriaticum</name>
    <dbReference type="NCBI Taxonomy" id="2984846"/>
    <lineage>
        <taxon>Bacteria</taxon>
        <taxon>Pseudomonadati</taxon>
        <taxon>Pseudomonadota</taxon>
        <taxon>Gammaproteobacteria</taxon>
        <taxon>Alteromonadales</taxon>
        <taxon>Alteromonadaceae</taxon>
        <taxon>Catenovulum</taxon>
    </lineage>
</organism>
<evidence type="ECO:0000256" key="2">
    <source>
        <dbReference type="ARBA" id="ARBA00022448"/>
    </source>
</evidence>
<proteinExistence type="predicted"/>
<reference evidence="11" key="1">
    <citation type="submission" date="2022-10" db="EMBL/GenBank/DDBJ databases">
        <title>Catenovulum adriacola sp. nov. isolated in the Harbour of Susak.</title>
        <authorList>
            <person name="Schoch T."/>
            <person name="Reich S.J."/>
            <person name="Stoeferle S."/>
            <person name="Flaiz M."/>
            <person name="Kazda M."/>
            <person name="Riedel C.U."/>
            <person name="Duerre P."/>
        </authorList>
    </citation>
    <scope>NUCLEOTIDE SEQUENCE</scope>
    <source>
        <strain evidence="11">TS8</strain>
    </source>
</reference>
<feature type="transmembrane region" description="Helical" evidence="10">
    <location>
        <begin position="384"/>
        <end position="404"/>
    </location>
</feature>
<feature type="transmembrane region" description="Helical" evidence="10">
    <location>
        <begin position="158"/>
        <end position="179"/>
    </location>
</feature>
<evidence type="ECO:0000256" key="7">
    <source>
        <dbReference type="ARBA" id="ARBA00023065"/>
    </source>
</evidence>
<comment type="subcellular location">
    <subcellularLocation>
        <location evidence="1">Cell inner membrane</location>
        <topology evidence="1">Multi-pass membrane protein</topology>
    </subcellularLocation>
</comment>
<keyword evidence="3" id="KW-0050">Antiport</keyword>
<feature type="transmembrane region" description="Helical" evidence="10">
    <location>
        <begin position="273"/>
        <end position="296"/>
    </location>
</feature>
<dbReference type="PANTHER" id="PTHR43298">
    <property type="entry name" value="MULTIDRUG RESISTANCE PROTEIN NORM-RELATED"/>
    <property type="match status" value="1"/>
</dbReference>
<feature type="transmembrane region" description="Helical" evidence="10">
    <location>
        <begin position="232"/>
        <end position="261"/>
    </location>
</feature>
<evidence type="ECO:0000313" key="11">
    <source>
        <dbReference type="EMBL" id="WAJ71282.1"/>
    </source>
</evidence>
<dbReference type="RefSeq" id="WP_268075758.1">
    <property type="nucleotide sequence ID" value="NZ_CP109965.1"/>
</dbReference>
<keyword evidence="12" id="KW-1185">Reference proteome</keyword>
<evidence type="ECO:0000256" key="1">
    <source>
        <dbReference type="ARBA" id="ARBA00004429"/>
    </source>
</evidence>
<keyword evidence="2" id="KW-0813">Transport</keyword>
<keyword evidence="5 10" id="KW-0812">Transmembrane</keyword>
<dbReference type="EMBL" id="CP109965">
    <property type="protein sequence ID" value="WAJ71282.1"/>
    <property type="molecule type" value="Genomic_DNA"/>
</dbReference>
<dbReference type="NCBIfam" id="TIGR00797">
    <property type="entry name" value="matE"/>
    <property type="match status" value="1"/>
</dbReference>
<gene>
    <name evidence="11" type="ORF">OLW01_05655</name>
</gene>
<feature type="transmembrane region" description="Helical" evidence="10">
    <location>
        <begin position="185"/>
        <end position="211"/>
    </location>
</feature>
<feature type="transmembrane region" description="Helical" evidence="10">
    <location>
        <begin position="344"/>
        <end position="363"/>
    </location>
</feature>
<keyword evidence="6 10" id="KW-1133">Transmembrane helix</keyword>
<evidence type="ECO:0000256" key="10">
    <source>
        <dbReference type="SAM" id="Phobius"/>
    </source>
</evidence>
<dbReference type="Pfam" id="PF01554">
    <property type="entry name" value="MatE"/>
    <property type="match status" value="2"/>
</dbReference>
<evidence type="ECO:0000256" key="5">
    <source>
        <dbReference type="ARBA" id="ARBA00022692"/>
    </source>
</evidence>
<evidence type="ECO:0000313" key="12">
    <source>
        <dbReference type="Proteomes" id="UP001163726"/>
    </source>
</evidence>
<feature type="transmembrane region" description="Helical" evidence="10">
    <location>
        <begin position="317"/>
        <end position="338"/>
    </location>
</feature>
<dbReference type="PANTHER" id="PTHR43298:SF2">
    <property type="entry name" value="FMN_FAD EXPORTER YEEO-RELATED"/>
    <property type="match status" value="1"/>
</dbReference>